<reference evidence="2 3" key="1">
    <citation type="submission" date="2023-02" db="EMBL/GenBank/DDBJ databases">
        <title>Genome sequence of Mucilaginibacter jinjuensis strain KACC 16571.</title>
        <authorList>
            <person name="Kim S."/>
            <person name="Heo J."/>
            <person name="Kwon S.-W."/>
        </authorList>
    </citation>
    <scope>NUCLEOTIDE SEQUENCE [LARGE SCALE GENOMIC DNA]</scope>
    <source>
        <strain evidence="2 3">KACC 16571</strain>
    </source>
</reference>
<dbReference type="Proteomes" id="UP001216139">
    <property type="component" value="Chromosome"/>
</dbReference>
<feature type="transmembrane region" description="Helical" evidence="1">
    <location>
        <begin position="348"/>
        <end position="365"/>
    </location>
</feature>
<proteinExistence type="predicted"/>
<keyword evidence="1" id="KW-0472">Membrane</keyword>
<name>A0ABY7TEJ9_9SPHI</name>
<keyword evidence="1" id="KW-0812">Transmembrane</keyword>
<keyword evidence="3" id="KW-1185">Reference proteome</keyword>
<protein>
    <submittedName>
        <fullName evidence="2">Uncharacterized protein</fullName>
    </submittedName>
</protein>
<gene>
    <name evidence="2" type="ORF">PQO05_11030</name>
</gene>
<sequence length="383" mass="44268">MDINKDFAFASGGIIWRIIDRPKFEAKTLRYKISMVVILAMMCWLPLALLSLFQLGTSQFYLLFVRDIATHVRFLLAFPILLFARSTVNHSFNHAITFFYETKLVDKANSSQFERILDKLKKWKKLKIIDGLIILLIFFLFFTQGKGQTNNASIYAPWYLLNNHITLAGWWYLILSLPIFQMLLYRWIYTIFLWIVFLRLISKIHLNLSSFHPDGVGGLGFLRYTQLSFFPIALAFSALTAGVTNNLIIFSGISISDYKIAIGTVIIFSIFLFIIPLLLLIPLLVKTKRKYFMEYSLQAWPIARKYEDELDAFYQKNEGTPDSSWHVDLIGSFEKTQEMKISLVDKDIIFAFLAAIIFPFLPVVAQQIPLKQVFFDVIGKVLG</sequence>
<organism evidence="2 3">
    <name type="scientific">Mucilaginibacter jinjuensis</name>
    <dbReference type="NCBI Taxonomy" id="1176721"/>
    <lineage>
        <taxon>Bacteria</taxon>
        <taxon>Pseudomonadati</taxon>
        <taxon>Bacteroidota</taxon>
        <taxon>Sphingobacteriia</taxon>
        <taxon>Sphingobacteriales</taxon>
        <taxon>Sphingobacteriaceae</taxon>
        <taxon>Mucilaginibacter</taxon>
    </lineage>
</organism>
<feature type="transmembrane region" description="Helical" evidence="1">
    <location>
        <begin position="33"/>
        <end position="54"/>
    </location>
</feature>
<evidence type="ECO:0000313" key="3">
    <source>
        <dbReference type="Proteomes" id="UP001216139"/>
    </source>
</evidence>
<dbReference type="RefSeq" id="WP_273632966.1">
    <property type="nucleotide sequence ID" value="NZ_CP117167.1"/>
</dbReference>
<feature type="transmembrane region" description="Helical" evidence="1">
    <location>
        <begin position="260"/>
        <end position="285"/>
    </location>
</feature>
<feature type="transmembrane region" description="Helical" evidence="1">
    <location>
        <begin position="187"/>
        <end position="208"/>
    </location>
</feature>
<evidence type="ECO:0000256" key="1">
    <source>
        <dbReference type="SAM" id="Phobius"/>
    </source>
</evidence>
<feature type="transmembrane region" description="Helical" evidence="1">
    <location>
        <begin position="228"/>
        <end position="248"/>
    </location>
</feature>
<feature type="transmembrane region" description="Helical" evidence="1">
    <location>
        <begin position="126"/>
        <end position="144"/>
    </location>
</feature>
<keyword evidence="1" id="KW-1133">Transmembrane helix</keyword>
<feature type="transmembrane region" description="Helical" evidence="1">
    <location>
        <begin position="156"/>
        <end position="175"/>
    </location>
</feature>
<accession>A0ABY7TEJ9</accession>
<evidence type="ECO:0000313" key="2">
    <source>
        <dbReference type="EMBL" id="WCT14466.1"/>
    </source>
</evidence>
<dbReference type="EMBL" id="CP117167">
    <property type="protein sequence ID" value="WCT14466.1"/>
    <property type="molecule type" value="Genomic_DNA"/>
</dbReference>